<name>R6K3J0_9FIRM</name>
<evidence type="ECO:0000313" key="2">
    <source>
        <dbReference type="Proteomes" id="UP000018009"/>
    </source>
</evidence>
<sequence length="145" mass="15759">MILFFSQKCNLPCDNSVNKLSLLIGRTGQIDSRGLNALMAHKVGQKGNIIEFCQKVFGKTVPEGVGIHDLWVQAVPDREYLELSTYARWGDGSVKTAEEQGTGASADGGQPFLQFMNQSAGNIGTPPLSALGLPRRRRAIWDGLL</sequence>
<dbReference type="Proteomes" id="UP000018009">
    <property type="component" value="Unassembled WGS sequence"/>
</dbReference>
<accession>R6K3J0</accession>
<gene>
    <name evidence="1" type="ORF">BN486_00867</name>
</gene>
<dbReference type="EMBL" id="CBDY010000445">
    <property type="protein sequence ID" value="CDB64656.1"/>
    <property type="molecule type" value="Genomic_DNA"/>
</dbReference>
<reference evidence="1" key="1">
    <citation type="submission" date="2012-11" db="EMBL/GenBank/DDBJ databases">
        <title>Dependencies among metagenomic species, viruses, plasmids and units of genetic variation.</title>
        <authorList>
            <person name="Nielsen H.B."/>
            <person name="Almeida M."/>
            <person name="Juncker A.S."/>
            <person name="Rasmussen S."/>
            <person name="Li J."/>
            <person name="Sunagawa S."/>
            <person name="Plichta D."/>
            <person name="Gautier L."/>
            <person name="Le Chatelier E."/>
            <person name="Peletier E."/>
            <person name="Bonde I."/>
            <person name="Nielsen T."/>
            <person name="Manichanh C."/>
            <person name="Arumugam M."/>
            <person name="Batto J."/>
            <person name="Santos M.B.Q.D."/>
            <person name="Blom N."/>
            <person name="Borruel N."/>
            <person name="Burgdorf K.S."/>
            <person name="Boumezbeur F."/>
            <person name="Casellas F."/>
            <person name="Dore J."/>
            <person name="Guarner F."/>
            <person name="Hansen T."/>
            <person name="Hildebrand F."/>
            <person name="Kaas R.S."/>
            <person name="Kennedy S."/>
            <person name="Kristiansen K."/>
            <person name="Kultima J.R."/>
            <person name="Leonard P."/>
            <person name="Levenez F."/>
            <person name="Lund O."/>
            <person name="Moumen B."/>
            <person name="Le Paslier D."/>
            <person name="Pons N."/>
            <person name="Pedersen O."/>
            <person name="Prifti E."/>
            <person name="Qin J."/>
            <person name="Raes J."/>
            <person name="Tap J."/>
            <person name="Tims S."/>
            <person name="Ussery D.W."/>
            <person name="Yamada T."/>
            <person name="MetaHit consortium"/>
            <person name="Renault P."/>
            <person name="Sicheritz-Ponten T."/>
            <person name="Bork P."/>
            <person name="Wang J."/>
            <person name="Brunak S."/>
            <person name="Ehrlich S.D."/>
        </authorList>
    </citation>
    <scope>NUCLEOTIDE SEQUENCE [LARGE SCALE GENOMIC DNA]</scope>
</reference>
<comment type="caution">
    <text evidence="1">The sequence shown here is derived from an EMBL/GenBank/DDBJ whole genome shotgun (WGS) entry which is preliminary data.</text>
</comment>
<dbReference type="AlphaFoldDB" id="R6K3J0"/>
<organism evidence="1 2">
    <name type="scientific">[Clostridium] clostridioforme CAG:132</name>
    <dbReference type="NCBI Taxonomy" id="1263065"/>
    <lineage>
        <taxon>Bacteria</taxon>
        <taxon>Bacillati</taxon>
        <taxon>Bacillota</taxon>
        <taxon>Clostridia</taxon>
        <taxon>Lachnospirales</taxon>
        <taxon>Lachnospiraceae</taxon>
        <taxon>Enterocloster</taxon>
    </lineage>
</organism>
<protein>
    <submittedName>
        <fullName evidence="1">Uncharacterized protein</fullName>
    </submittedName>
</protein>
<proteinExistence type="predicted"/>
<evidence type="ECO:0000313" key="1">
    <source>
        <dbReference type="EMBL" id="CDB64656.1"/>
    </source>
</evidence>